<proteinExistence type="evidence at transcript level"/>
<comment type="domain">
    <text evidence="2">The jas domain is required for interaction with COI1.</text>
</comment>
<protein>
    <recommendedName>
        <fullName evidence="2">Protein TIFY</fullName>
    </recommendedName>
    <alternativeName>
        <fullName evidence="2">Jasmonate ZIM domain-containing protein</fullName>
    </alternativeName>
</protein>
<dbReference type="PANTHER" id="PTHR33077">
    <property type="entry name" value="PROTEIN TIFY 4A-RELATED-RELATED"/>
    <property type="match status" value="1"/>
</dbReference>
<dbReference type="GO" id="GO:2000022">
    <property type="term" value="P:regulation of jasmonic acid mediated signaling pathway"/>
    <property type="evidence" value="ECO:0007669"/>
    <property type="project" value="UniProtKB-UniRule"/>
</dbReference>
<comment type="similarity">
    <text evidence="1 2">Belongs to the TIFY/JAZ family.</text>
</comment>
<feature type="compositionally biased region" description="Low complexity" evidence="3">
    <location>
        <begin position="175"/>
        <end position="191"/>
    </location>
</feature>
<dbReference type="Pfam" id="PF06200">
    <property type="entry name" value="tify"/>
    <property type="match status" value="1"/>
</dbReference>
<feature type="region of interest" description="Disordered" evidence="3">
    <location>
        <begin position="75"/>
        <end position="114"/>
    </location>
</feature>
<evidence type="ECO:0000313" key="5">
    <source>
        <dbReference type="EMBL" id="AMS24687.1"/>
    </source>
</evidence>
<feature type="domain" description="Tify" evidence="4">
    <location>
        <begin position="113"/>
        <end position="148"/>
    </location>
</feature>
<reference evidence="5" key="1">
    <citation type="journal article" date="2016" name="Plant J.">
        <title>Sweet potato NAC transcription factor, IbNAC1, up-regulates sporamin gene expression by binding the SWRE motif against mechanical wounding and herbivore attack.</title>
        <authorList>
            <person name="Chen S.P."/>
            <person name="Lin I.W."/>
            <person name="Chen X."/>
            <person name="Huang Y.H."/>
            <person name="Chang H.C."/>
            <person name="Lo H.S."/>
            <person name="Lu H.H."/>
            <person name="Yeh K.W."/>
        </authorList>
    </citation>
    <scope>NUCLEOTIDE SEQUENCE</scope>
</reference>
<evidence type="ECO:0000256" key="1">
    <source>
        <dbReference type="ARBA" id="ARBA00008614"/>
    </source>
</evidence>
<dbReference type="InterPro" id="IPR010399">
    <property type="entry name" value="Tify_dom"/>
</dbReference>
<organism evidence="5">
    <name type="scientific">Ipomoea batatas</name>
    <name type="common">Sweet potato</name>
    <name type="synonym">Convolvulus batatas</name>
    <dbReference type="NCBI Taxonomy" id="4120"/>
    <lineage>
        <taxon>Eukaryota</taxon>
        <taxon>Viridiplantae</taxon>
        <taxon>Streptophyta</taxon>
        <taxon>Embryophyta</taxon>
        <taxon>Tracheophyta</taxon>
        <taxon>Spermatophyta</taxon>
        <taxon>Magnoliopsida</taxon>
        <taxon>eudicotyledons</taxon>
        <taxon>Gunneridae</taxon>
        <taxon>Pentapetalae</taxon>
        <taxon>asterids</taxon>
        <taxon>lamiids</taxon>
        <taxon>Solanales</taxon>
        <taxon>Convolvulaceae</taxon>
        <taxon>Ipomoeeae</taxon>
        <taxon>Ipomoea</taxon>
    </lineage>
</organism>
<dbReference type="SMART" id="SM00979">
    <property type="entry name" value="TIFY"/>
    <property type="match status" value="1"/>
</dbReference>
<comment type="function">
    <text evidence="2">Repressor of jasmonate responses.</text>
</comment>
<feature type="non-terminal residue" evidence="5">
    <location>
        <position position="191"/>
    </location>
</feature>
<comment type="subcellular location">
    <subcellularLocation>
        <location evidence="2">Nucleus</location>
    </subcellularLocation>
</comment>
<dbReference type="AlphaFoldDB" id="A0A142KXL0"/>
<dbReference type="InterPro" id="IPR040390">
    <property type="entry name" value="TIFY/JAZ"/>
</dbReference>
<dbReference type="PANTHER" id="PTHR33077:SF140">
    <property type="entry name" value="PROTEIN TIFY 10B"/>
    <property type="match status" value="1"/>
</dbReference>
<dbReference type="GO" id="GO:0009611">
    <property type="term" value="P:response to wounding"/>
    <property type="evidence" value="ECO:0007669"/>
    <property type="project" value="UniProtKB-UniRule"/>
</dbReference>
<dbReference type="GO" id="GO:0031347">
    <property type="term" value="P:regulation of defense response"/>
    <property type="evidence" value="ECO:0007669"/>
    <property type="project" value="UniProtKB-UniRule"/>
</dbReference>
<keyword evidence="2" id="KW-0539">Nucleus</keyword>
<keyword evidence="2" id="KW-1184">Jasmonic acid signaling pathway</keyword>
<evidence type="ECO:0000259" key="4">
    <source>
        <dbReference type="PROSITE" id="PS51320"/>
    </source>
</evidence>
<reference evidence="5" key="2">
    <citation type="submission" date="2016-02" db="EMBL/GenBank/DDBJ databases">
        <authorList>
            <person name="Wen L."/>
            <person name="He K."/>
            <person name="Yang H."/>
        </authorList>
    </citation>
    <scope>NUCLEOTIDE SEQUENCE</scope>
</reference>
<feature type="region of interest" description="Disordered" evidence="3">
    <location>
        <begin position="163"/>
        <end position="191"/>
    </location>
</feature>
<dbReference type="EMBL" id="KU744552">
    <property type="protein sequence ID" value="AMS24687.1"/>
    <property type="molecule type" value="mRNA"/>
</dbReference>
<dbReference type="PROSITE" id="PS51320">
    <property type="entry name" value="TIFY"/>
    <property type="match status" value="1"/>
</dbReference>
<name>A0A142KXL0_IPOBA</name>
<evidence type="ECO:0000256" key="2">
    <source>
        <dbReference type="RuleBase" id="RU369065"/>
    </source>
</evidence>
<evidence type="ECO:0000256" key="3">
    <source>
        <dbReference type="SAM" id="MobiDB-lite"/>
    </source>
</evidence>
<accession>A0A142KXL0</accession>
<dbReference type="GO" id="GO:0005634">
    <property type="term" value="C:nucleus"/>
    <property type="evidence" value="ECO:0007669"/>
    <property type="project" value="UniProtKB-SubCell"/>
</dbReference>
<sequence>MQLPLDGGRAGRAPEKSNFSQTCSLLGQFLKGKGSRRDLGLEIRGKLEAAGKSDMSNAATTIDFLANMEKSSQIPELDLNSTDPLPEQDDTMGSVRTMEENTNEASTSREAPREPKTAPLTIFYSGKIMVFDDFPADKARAVMLLASKVSHQGTSGVFQTAGAEIQPSVANSVNPPRRTASPAPSSPQVSS</sequence>